<dbReference type="PANTHER" id="PTHR22702:SF1">
    <property type="entry name" value="PROTEASE-ASSOCIATED DOMAIN-CONTAINING PROTEIN 1"/>
    <property type="match status" value="1"/>
</dbReference>
<keyword evidence="13" id="KW-1185">Reference proteome</keyword>
<evidence type="ECO:0000256" key="7">
    <source>
        <dbReference type="ARBA" id="ARBA00023180"/>
    </source>
</evidence>
<dbReference type="InterPro" id="IPR056858">
    <property type="entry name" value="VSR_TRX"/>
</dbReference>
<reference evidence="12 13" key="1">
    <citation type="submission" date="2014-06" db="EMBL/GenBank/DDBJ databases">
        <authorList>
            <person name="Swart Estienne"/>
        </authorList>
    </citation>
    <scope>NUCLEOTIDE SEQUENCE [LARGE SCALE GENOMIC DNA]</scope>
    <source>
        <strain evidence="12 13">130c</strain>
    </source>
</reference>
<protein>
    <submittedName>
        <fullName evidence="12">Uncharacterized protein</fullName>
    </submittedName>
</protein>
<comment type="subcellular location">
    <subcellularLocation>
        <location evidence="8">Endomembrane system</location>
        <topology evidence="8">Single-pass membrane protein</topology>
    </subcellularLocation>
    <subcellularLocation>
        <location evidence="1">Membrane</location>
        <topology evidence="1">Single-pass type I membrane protein</topology>
    </subcellularLocation>
</comment>
<evidence type="ECO:0000256" key="1">
    <source>
        <dbReference type="ARBA" id="ARBA00004479"/>
    </source>
</evidence>
<feature type="domain" description="PA" evidence="10">
    <location>
        <begin position="36"/>
        <end position="134"/>
    </location>
</feature>
<evidence type="ECO:0000256" key="2">
    <source>
        <dbReference type="ARBA" id="ARBA00022692"/>
    </source>
</evidence>
<dbReference type="OrthoDB" id="10045365at2759"/>
<evidence type="ECO:0000313" key="12">
    <source>
        <dbReference type="EMBL" id="CDW90025.1"/>
    </source>
</evidence>
<accession>A0A078B677</accession>
<evidence type="ECO:0000259" key="10">
    <source>
        <dbReference type="Pfam" id="PF02225"/>
    </source>
</evidence>
<dbReference type="InterPro" id="IPR003137">
    <property type="entry name" value="PA_domain"/>
</dbReference>
<keyword evidence="7" id="KW-0325">Glycoprotein</keyword>
<evidence type="ECO:0000259" key="11">
    <source>
        <dbReference type="Pfam" id="PF25011"/>
    </source>
</evidence>
<feature type="transmembrane region" description="Helical" evidence="9">
    <location>
        <begin position="406"/>
        <end position="427"/>
    </location>
</feature>
<keyword evidence="3" id="KW-0732">Signal</keyword>
<evidence type="ECO:0000256" key="3">
    <source>
        <dbReference type="ARBA" id="ARBA00022729"/>
    </source>
</evidence>
<sequence length="461" mass="53079">MHPQELKEKLTYIQDGYIRSTLGNFGHITYGSTILGKLHYPKSNRKGCEEFTSDNFSNDPLFDDDTDMSPILLVDRGDCPFVVKVRNIEKAGVKLAIIIDNSEEATENLIMADDGRGYSIGIPSYMIRKREGNIIKDSIINNPAKSVYIKAEIEINHPDNRVEYELWYSSILDLDYMELKEIALYQQALGENALFTPRILTYSCKQCTNDETFNQCLNDGTYCPYLPKEKPGRVKVDVPQFELLYESIRERCIYEELVKEKNVNQNFTRWFNYALNFIDQCVTANRFGEKCSKEVMTDLGFNFDDVMACLGLNSFHFGSPEKQGKFNKLLQADREDAANLGVILHPQISINNMTYRGDFNGYDIFRAICSGFKEQPRVCKGDNVFEYLQDADQQFNFTHRRTLAKVYHIVGAIILVLAVNLCALYLYRRYTKRQMNEELADKVNSAVSQYFKLSGQDNTRD</sequence>
<dbReference type="OMA" id="DRGICTF"/>
<proteinExistence type="predicted"/>
<keyword evidence="2 9" id="KW-0812">Transmembrane</keyword>
<keyword evidence="4" id="KW-0677">Repeat</keyword>
<dbReference type="InParanoid" id="A0A078B677"/>
<keyword evidence="6 9" id="KW-0472">Membrane</keyword>
<evidence type="ECO:0000313" key="13">
    <source>
        <dbReference type="Proteomes" id="UP000039865"/>
    </source>
</evidence>
<dbReference type="Gene3D" id="3.50.30.30">
    <property type="match status" value="1"/>
</dbReference>
<dbReference type="EMBL" id="CCKQ01018086">
    <property type="protein sequence ID" value="CDW90025.1"/>
    <property type="molecule type" value="Genomic_DNA"/>
</dbReference>
<evidence type="ECO:0000256" key="4">
    <source>
        <dbReference type="ARBA" id="ARBA00022737"/>
    </source>
</evidence>
<dbReference type="Pfam" id="PF02225">
    <property type="entry name" value="PA"/>
    <property type="match status" value="1"/>
</dbReference>
<feature type="domain" description="Vacuolar sorting receptor thioredoxin-like" evidence="11">
    <location>
        <begin position="162"/>
        <end position="369"/>
    </location>
</feature>
<evidence type="ECO:0000256" key="6">
    <source>
        <dbReference type="ARBA" id="ARBA00023136"/>
    </source>
</evidence>
<keyword evidence="5 9" id="KW-1133">Transmembrane helix</keyword>
<organism evidence="12 13">
    <name type="scientific">Stylonychia lemnae</name>
    <name type="common">Ciliate</name>
    <dbReference type="NCBI Taxonomy" id="5949"/>
    <lineage>
        <taxon>Eukaryota</taxon>
        <taxon>Sar</taxon>
        <taxon>Alveolata</taxon>
        <taxon>Ciliophora</taxon>
        <taxon>Intramacronucleata</taxon>
        <taxon>Spirotrichea</taxon>
        <taxon>Stichotrichia</taxon>
        <taxon>Sporadotrichida</taxon>
        <taxon>Oxytrichidae</taxon>
        <taxon>Stylonychinae</taxon>
        <taxon>Stylonychia</taxon>
    </lineage>
</organism>
<dbReference type="PANTHER" id="PTHR22702">
    <property type="entry name" value="PROTEASE-ASSOCIATED DOMAIN-CONTAINING PROTEIN"/>
    <property type="match status" value="1"/>
</dbReference>
<gene>
    <name evidence="12" type="primary">Contig15982.g17029</name>
    <name evidence="12" type="ORF">STYLEM_19165</name>
</gene>
<dbReference type="GO" id="GO:0012505">
    <property type="term" value="C:endomembrane system"/>
    <property type="evidence" value="ECO:0007669"/>
    <property type="project" value="UniProtKB-SubCell"/>
</dbReference>
<dbReference type="Proteomes" id="UP000039865">
    <property type="component" value="Unassembled WGS sequence"/>
</dbReference>
<name>A0A078B677_STYLE</name>
<evidence type="ECO:0000256" key="9">
    <source>
        <dbReference type="SAM" id="Phobius"/>
    </source>
</evidence>
<dbReference type="GO" id="GO:0016020">
    <property type="term" value="C:membrane"/>
    <property type="evidence" value="ECO:0007669"/>
    <property type="project" value="UniProtKB-SubCell"/>
</dbReference>
<dbReference type="AlphaFoldDB" id="A0A078B677"/>
<evidence type="ECO:0000256" key="8">
    <source>
        <dbReference type="ARBA" id="ARBA00037847"/>
    </source>
</evidence>
<dbReference type="Pfam" id="PF25011">
    <property type="entry name" value="VSR_TRX"/>
    <property type="match status" value="1"/>
</dbReference>
<evidence type="ECO:0000256" key="5">
    <source>
        <dbReference type="ARBA" id="ARBA00022989"/>
    </source>
</evidence>